<protein>
    <recommendedName>
        <fullName evidence="3">Winged helix-turn-helix domain-containing protein</fullName>
    </recommendedName>
</protein>
<dbReference type="PANTHER" id="PTHR30528:SF0">
    <property type="entry name" value="CYTOPLASMIC PROTEIN"/>
    <property type="match status" value="1"/>
</dbReference>
<evidence type="ECO:0000313" key="1">
    <source>
        <dbReference type="EMBL" id="GHO56802.1"/>
    </source>
</evidence>
<evidence type="ECO:0000313" key="2">
    <source>
        <dbReference type="Proteomes" id="UP000654345"/>
    </source>
</evidence>
<organism evidence="1 2">
    <name type="scientific">Ktedonobacter robiniae</name>
    <dbReference type="NCBI Taxonomy" id="2778365"/>
    <lineage>
        <taxon>Bacteria</taxon>
        <taxon>Bacillati</taxon>
        <taxon>Chloroflexota</taxon>
        <taxon>Ktedonobacteria</taxon>
        <taxon>Ktedonobacterales</taxon>
        <taxon>Ktedonobacteraceae</taxon>
        <taxon>Ktedonobacter</taxon>
    </lineage>
</organism>
<dbReference type="EMBL" id="BNJG01000002">
    <property type="protein sequence ID" value="GHO56802.1"/>
    <property type="molecule type" value="Genomic_DNA"/>
</dbReference>
<sequence>MLTINIETARRFILGKQGLWPGRRWRGIEGAEQAMRAMEYLQLDPLHIIARSQDIKLHSRVLDYTPGMWEDLAYQQRKFFDWGGWLAVRPMDELPHWRVVMRRERDGHSGDSRICRMAREHADAIDEMRAILRERGTVSNRDFKMATRTRTQNYRGSKDSALALYYLWRTGEVMTHHRENFERVYALTETVAPAHLIRESDEAEAERFLIRKEVSFFGLSRLSRTSDAFHGRGEPDRTAKKLLGAMVADGDLIEVQVEGWKRVHYALGSDAEVLGDLSAGRVPKAWTPLETTTTQEVVFLAPLDHVSARGRAKVLFGFDYVWEVYKPEHQRKFGYYTLPILWGDRLVARFDSKLDRKTNTFIILGLWLEDEALGNDEAFAEALACGFARFVRFLGASKLDTTAIREPLLRRRACESEHSPSSQNQSDDV</sequence>
<dbReference type="Pfam" id="PF06224">
    <property type="entry name" value="AlkZ-like"/>
    <property type="match status" value="1"/>
</dbReference>
<gene>
    <name evidence="1" type="ORF">KSB_52770</name>
</gene>
<dbReference type="PANTHER" id="PTHR30528">
    <property type="entry name" value="CYTOPLASMIC PROTEIN"/>
    <property type="match status" value="1"/>
</dbReference>
<proteinExistence type="predicted"/>
<dbReference type="Proteomes" id="UP000654345">
    <property type="component" value="Unassembled WGS sequence"/>
</dbReference>
<dbReference type="InterPro" id="IPR009351">
    <property type="entry name" value="AlkZ-like"/>
</dbReference>
<reference evidence="1 2" key="1">
    <citation type="journal article" date="2021" name="Int. J. Syst. Evol. Microbiol.">
        <title>Reticulibacter mediterranei gen. nov., sp. nov., within the new family Reticulibacteraceae fam. nov., and Ktedonospora formicarum gen. nov., sp. nov., Ktedonobacter robiniae sp. nov., Dictyobacter formicarum sp. nov. and Dictyobacter arantiisoli sp. nov., belonging to the class Ktedonobacteria.</title>
        <authorList>
            <person name="Yabe S."/>
            <person name="Zheng Y."/>
            <person name="Wang C.M."/>
            <person name="Sakai Y."/>
            <person name="Abe K."/>
            <person name="Yokota A."/>
            <person name="Donadio S."/>
            <person name="Cavaletti L."/>
            <person name="Monciardini P."/>
        </authorList>
    </citation>
    <scope>NUCLEOTIDE SEQUENCE [LARGE SCALE GENOMIC DNA]</scope>
    <source>
        <strain evidence="1 2">SOSP1-30</strain>
    </source>
</reference>
<name>A0ABQ3UWN3_9CHLR</name>
<accession>A0ABQ3UWN3</accession>
<comment type="caution">
    <text evidence="1">The sequence shown here is derived from an EMBL/GenBank/DDBJ whole genome shotgun (WGS) entry which is preliminary data.</text>
</comment>
<keyword evidence="2" id="KW-1185">Reference proteome</keyword>
<evidence type="ECO:0008006" key="3">
    <source>
        <dbReference type="Google" id="ProtNLM"/>
    </source>
</evidence>
<dbReference type="RefSeq" id="WP_201373262.1">
    <property type="nucleotide sequence ID" value="NZ_BNJG01000002.1"/>
</dbReference>